<protein>
    <submittedName>
        <fullName evidence="9">Cytochrome P450</fullName>
    </submittedName>
</protein>
<dbReference type="OrthoDB" id="1470350at2759"/>
<dbReference type="EMBL" id="WIGM01000879">
    <property type="protein sequence ID" value="KAF6809743.1"/>
    <property type="molecule type" value="Genomic_DNA"/>
</dbReference>
<dbReference type="InterPro" id="IPR002401">
    <property type="entry name" value="Cyt_P450_E_grp-I"/>
</dbReference>
<reference evidence="9" key="1">
    <citation type="journal article" date="2020" name="Phytopathology">
        <title>Genome Sequence Resources of Colletotrichum truncatum, C. plurivorum, C. musicola, and C. sojae: Four Species Pathogenic to Soybean (Glycine max).</title>
        <authorList>
            <person name="Rogerio F."/>
            <person name="Boufleur T.R."/>
            <person name="Ciampi-Guillardi M."/>
            <person name="Sukno S.A."/>
            <person name="Thon M.R."/>
            <person name="Massola Junior N.S."/>
            <person name="Baroncelli R."/>
        </authorList>
    </citation>
    <scope>NUCLEOTIDE SEQUENCE</scope>
    <source>
        <strain evidence="9">LFN0074</strain>
    </source>
</reference>
<gene>
    <name evidence="9" type="ORF">CMUS01_13612</name>
</gene>
<dbReference type="PRINTS" id="PR00463">
    <property type="entry name" value="EP450I"/>
</dbReference>
<evidence type="ECO:0000313" key="10">
    <source>
        <dbReference type="Proteomes" id="UP000639643"/>
    </source>
</evidence>
<feature type="transmembrane region" description="Helical" evidence="8">
    <location>
        <begin position="20"/>
        <end position="38"/>
    </location>
</feature>
<dbReference type="Proteomes" id="UP000639643">
    <property type="component" value="Unassembled WGS sequence"/>
</dbReference>
<evidence type="ECO:0000256" key="7">
    <source>
        <dbReference type="RuleBase" id="RU000461"/>
    </source>
</evidence>
<keyword evidence="3 6" id="KW-0349">Heme</keyword>
<evidence type="ECO:0000256" key="2">
    <source>
        <dbReference type="ARBA" id="ARBA00010617"/>
    </source>
</evidence>
<organism evidence="9 10">
    <name type="scientific">Colletotrichum musicola</name>
    <dbReference type="NCBI Taxonomy" id="2175873"/>
    <lineage>
        <taxon>Eukaryota</taxon>
        <taxon>Fungi</taxon>
        <taxon>Dikarya</taxon>
        <taxon>Ascomycota</taxon>
        <taxon>Pezizomycotina</taxon>
        <taxon>Sordariomycetes</taxon>
        <taxon>Hypocreomycetidae</taxon>
        <taxon>Glomerellales</taxon>
        <taxon>Glomerellaceae</taxon>
        <taxon>Colletotrichum</taxon>
        <taxon>Colletotrichum orchidearum species complex</taxon>
    </lineage>
</organism>
<dbReference type="GO" id="GO:0005506">
    <property type="term" value="F:iron ion binding"/>
    <property type="evidence" value="ECO:0007669"/>
    <property type="project" value="InterPro"/>
</dbReference>
<dbReference type="InterPro" id="IPR001128">
    <property type="entry name" value="Cyt_P450"/>
</dbReference>
<comment type="caution">
    <text evidence="9">The sequence shown here is derived from an EMBL/GenBank/DDBJ whole genome shotgun (WGS) entry which is preliminary data.</text>
</comment>
<keyword evidence="5 6" id="KW-0408">Iron</keyword>
<dbReference type="PANTHER" id="PTHR24305">
    <property type="entry name" value="CYTOCHROME P450"/>
    <property type="match status" value="1"/>
</dbReference>
<keyword evidence="4 6" id="KW-0479">Metal-binding</keyword>
<dbReference type="Gene3D" id="1.10.630.10">
    <property type="entry name" value="Cytochrome P450"/>
    <property type="match status" value="1"/>
</dbReference>
<dbReference type="PROSITE" id="PS00086">
    <property type="entry name" value="CYTOCHROME_P450"/>
    <property type="match status" value="1"/>
</dbReference>
<dbReference type="InterPro" id="IPR017972">
    <property type="entry name" value="Cyt_P450_CS"/>
</dbReference>
<accession>A0A8H6JBA0</accession>
<comment type="cofactor">
    <cofactor evidence="1 6">
        <name>heme</name>
        <dbReference type="ChEBI" id="CHEBI:30413"/>
    </cofactor>
</comment>
<keyword evidence="8" id="KW-0812">Transmembrane</keyword>
<dbReference type="AlphaFoldDB" id="A0A8H6JBA0"/>
<sequence>MTTAITLPDHFLSGIHQGSSLVALFAVILVSRILYVLYDIRYGPLSDIPGPFWYKASGVPLAYVQARGREAEVLPGLHAKYGPVVRVAPNELSYASGADAWEDVYGFRKAGRPPKPFNDPIMYIRNVIQHESITTAGEVDHARQRRILAPAFGDAALRAMQPLLTTWALKMRETVVAKITRQHPGGGVGTAMVDMVKIFQFTTFEVMGDLTFGEGLGMLDGGKFTPWVQTMVDGIKLDAWIRIAKHFKIGDVIIEALMNTKRARAQHWEHFKYSKERVDKRLARTDPRPDFWSFILRKDAEKDGFSMGEQYVNATIFMLGGTETTSTALAGATFLLLTHPEAYKMAREEVRSAFSSVEDMTIEKLAGLKYLNACLSETMRVYPPVPCSVLRRTPVEGATICGRHIPADVTIGVHIYATHTSSVHFRDPLAFRPERWLGDPEYAGDHLDASAPFGVGPRNCLGRNLAWHESRLLLATMLLCFDMTLAEESRDWSRQRVYTLWEKPPLMCHIRPAGMGFN</sequence>
<dbReference type="SUPFAM" id="SSF48264">
    <property type="entry name" value="Cytochrome P450"/>
    <property type="match status" value="1"/>
</dbReference>
<evidence type="ECO:0000256" key="4">
    <source>
        <dbReference type="ARBA" id="ARBA00022723"/>
    </source>
</evidence>
<name>A0A8H6JBA0_9PEZI</name>
<evidence type="ECO:0000256" key="5">
    <source>
        <dbReference type="ARBA" id="ARBA00023004"/>
    </source>
</evidence>
<dbReference type="GO" id="GO:0016705">
    <property type="term" value="F:oxidoreductase activity, acting on paired donors, with incorporation or reduction of molecular oxygen"/>
    <property type="evidence" value="ECO:0007669"/>
    <property type="project" value="InterPro"/>
</dbReference>
<dbReference type="GO" id="GO:0004497">
    <property type="term" value="F:monooxygenase activity"/>
    <property type="evidence" value="ECO:0007669"/>
    <property type="project" value="UniProtKB-KW"/>
</dbReference>
<keyword evidence="10" id="KW-1185">Reference proteome</keyword>
<evidence type="ECO:0000313" key="9">
    <source>
        <dbReference type="EMBL" id="KAF6809743.1"/>
    </source>
</evidence>
<dbReference type="GO" id="GO:0020037">
    <property type="term" value="F:heme binding"/>
    <property type="evidence" value="ECO:0007669"/>
    <property type="project" value="InterPro"/>
</dbReference>
<proteinExistence type="inferred from homology"/>
<dbReference type="Pfam" id="PF00067">
    <property type="entry name" value="p450"/>
    <property type="match status" value="1"/>
</dbReference>
<dbReference type="InterPro" id="IPR036396">
    <property type="entry name" value="Cyt_P450_sf"/>
</dbReference>
<comment type="similarity">
    <text evidence="2 7">Belongs to the cytochrome P450 family.</text>
</comment>
<evidence type="ECO:0000256" key="3">
    <source>
        <dbReference type="ARBA" id="ARBA00022617"/>
    </source>
</evidence>
<keyword evidence="8" id="KW-0472">Membrane</keyword>
<evidence type="ECO:0000256" key="6">
    <source>
        <dbReference type="PIRSR" id="PIRSR602401-1"/>
    </source>
</evidence>
<feature type="binding site" description="axial binding residue" evidence="6">
    <location>
        <position position="460"/>
    </location>
    <ligand>
        <name>heme</name>
        <dbReference type="ChEBI" id="CHEBI:30413"/>
    </ligand>
    <ligandPart>
        <name>Fe</name>
        <dbReference type="ChEBI" id="CHEBI:18248"/>
    </ligandPart>
</feature>
<dbReference type="PANTHER" id="PTHR24305:SF210">
    <property type="entry name" value="CYTOCHROME P450 MONOOXYGENASE ASQL-RELATED"/>
    <property type="match status" value="1"/>
</dbReference>
<dbReference type="PRINTS" id="PR00385">
    <property type="entry name" value="P450"/>
</dbReference>
<keyword evidence="7" id="KW-0560">Oxidoreductase</keyword>
<dbReference type="InterPro" id="IPR050121">
    <property type="entry name" value="Cytochrome_P450_monoxygenase"/>
</dbReference>
<keyword evidence="7" id="KW-0503">Monooxygenase</keyword>
<keyword evidence="8" id="KW-1133">Transmembrane helix</keyword>
<evidence type="ECO:0000256" key="8">
    <source>
        <dbReference type="SAM" id="Phobius"/>
    </source>
</evidence>
<evidence type="ECO:0000256" key="1">
    <source>
        <dbReference type="ARBA" id="ARBA00001971"/>
    </source>
</evidence>
<dbReference type="CDD" id="cd11058">
    <property type="entry name" value="CYP60B-like"/>
    <property type="match status" value="1"/>
</dbReference>